<dbReference type="InterPro" id="IPR002120">
    <property type="entry name" value="TRH_rcpt_1"/>
</dbReference>
<sequence length="133" mass="14367">MSNNSSSEVDSAKGATTLVPQQLPLEYRVIASIVHIIIFIIGFFGNISVVIVVRRTKSMHSPTYCYLVSLAVADLLVVVSAIPEAIMSHHLYAGQWVLGHAGCSVLIFGNFLGINASSIRYLPSAASPKDMYQ</sequence>
<accession>A0A1D1UUB2</accession>
<evidence type="ECO:0000256" key="1">
    <source>
        <dbReference type="ARBA" id="ARBA00004100"/>
    </source>
</evidence>
<evidence type="ECO:0000259" key="9">
    <source>
        <dbReference type="PROSITE" id="PS50262"/>
    </source>
</evidence>
<dbReference type="PANTHER" id="PTHR46061">
    <property type="entry name" value="THYROTROPIN-RELEASING HORMONE RECEPTOR"/>
    <property type="match status" value="1"/>
</dbReference>
<dbReference type="STRING" id="947166.A0A1D1UUB2"/>
<dbReference type="AlphaFoldDB" id="A0A1D1UUB2"/>
<evidence type="ECO:0000313" key="10">
    <source>
        <dbReference type="EMBL" id="GAU91322.1"/>
    </source>
</evidence>
<comment type="subcellular location">
    <subcellularLocation>
        <location evidence="2">Membrane</location>
    </subcellularLocation>
</comment>
<evidence type="ECO:0000256" key="2">
    <source>
        <dbReference type="ARBA" id="ARBA00004370"/>
    </source>
</evidence>
<dbReference type="Gene3D" id="1.20.1070.10">
    <property type="entry name" value="Rhodopsin 7-helix transmembrane proteins"/>
    <property type="match status" value="1"/>
</dbReference>
<evidence type="ECO:0000256" key="7">
    <source>
        <dbReference type="ARBA" id="ARBA00032251"/>
    </source>
</evidence>
<evidence type="ECO:0000256" key="8">
    <source>
        <dbReference type="SAM" id="Phobius"/>
    </source>
</evidence>
<dbReference type="EMBL" id="BDGG01000002">
    <property type="protein sequence ID" value="GAU91322.1"/>
    <property type="molecule type" value="Genomic_DNA"/>
</dbReference>
<dbReference type="Proteomes" id="UP000186922">
    <property type="component" value="Unassembled WGS sequence"/>
</dbReference>
<dbReference type="InterPro" id="IPR017452">
    <property type="entry name" value="GPCR_Rhodpsn_7TM"/>
</dbReference>
<dbReference type="OrthoDB" id="5950040at2759"/>
<evidence type="ECO:0000256" key="4">
    <source>
        <dbReference type="ARBA" id="ARBA00022692"/>
    </source>
</evidence>
<evidence type="ECO:0000313" key="11">
    <source>
        <dbReference type="Proteomes" id="UP000186922"/>
    </source>
</evidence>
<keyword evidence="11" id="KW-1185">Reference proteome</keyword>
<dbReference type="Pfam" id="PF00001">
    <property type="entry name" value="7tm_1"/>
    <property type="match status" value="1"/>
</dbReference>
<keyword evidence="6 8" id="KW-0472">Membrane</keyword>
<feature type="domain" description="G-protein coupled receptors family 1 profile" evidence="9">
    <location>
        <begin position="45"/>
        <end position="108"/>
    </location>
</feature>
<organism evidence="10 11">
    <name type="scientific">Ramazzottius varieornatus</name>
    <name type="common">Water bear</name>
    <name type="synonym">Tardigrade</name>
    <dbReference type="NCBI Taxonomy" id="947166"/>
    <lineage>
        <taxon>Eukaryota</taxon>
        <taxon>Metazoa</taxon>
        <taxon>Ecdysozoa</taxon>
        <taxon>Tardigrada</taxon>
        <taxon>Eutardigrada</taxon>
        <taxon>Parachela</taxon>
        <taxon>Hypsibioidea</taxon>
        <taxon>Ramazzottiidae</taxon>
        <taxon>Ramazzottius</taxon>
    </lineage>
</organism>
<evidence type="ECO:0000256" key="5">
    <source>
        <dbReference type="ARBA" id="ARBA00022989"/>
    </source>
</evidence>
<dbReference type="PROSITE" id="PS50262">
    <property type="entry name" value="G_PROTEIN_RECEP_F1_2"/>
    <property type="match status" value="1"/>
</dbReference>
<evidence type="ECO:0000256" key="3">
    <source>
        <dbReference type="ARBA" id="ARBA00018873"/>
    </source>
</evidence>
<evidence type="ECO:0000256" key="6">
    <source>
        <dbReference type="ARBA" id="ARBA00023136"/>
    </source>
</evidence>
<proteinExistence type="predicted"/>
<dbReference type="PRINTS" id="PR00237">
    <property type="entry name" value="GPCRRHODOPSN"/>
</dbReference>
<feature type="transmembrane region" description="Helical" evidence="8">
    <location>
        <begin position="29"/>
        <end position="52"/>
    </location>
</feature>
<feature type="transmembrane region" description="Helical" evidence="8">
    <location>
        <begin position="94"/>
        <end position="114"/>
    </location>
</feature>
<dbReference type="GO" id="GO:0016020">
    <property type="term" value="C:membrane"/>
    <property type="evidence" value="ECO:0007669"/>
    <property type="project" value="UniProtKB-SubCell"/>
</dbReference>
<protein>
    <recommendedName>
        <fullName evidence="3">Thyrotropin-releasing hormone receptor</fullName>
    </recommendedName>
    <alternativeName>
        <fullName evidence="7">Thyroliberin receptor</fullName>
    </alternativeName>
</protein>
<dbReference type="GO" id="GO:0004997">
    <property type="term" value="F:thyrotropin-releasing hormone receptor activity"/>
    <property type="evidence" value="ECO:0007669"/>
    <property type="project" value="InterPro"/>
</dbReference>
<name>A0A1D1UUB2_RAMVA</name>
<reference evidence="10 11" key="1">
    <citation type="journal article" date="2016" name="Nat. Commun.">
        <title>Extremotolerant tardigrade genome and improved radiotolerance of human cultured cells by tardigrade-unique protein.</title>
        <authorList>
            <person name="Hashimoto T."/>
            <person name="Horikawa D.D."/>
            <person name="Saito Y."/>
            <person name="Kuwahara H."/>
            <person name="Kozuka-Hata H."/>
            <person name="Shin-I T."/>
            <person name="Minakuchi Y."/>
            <person name="Ohishi K."/>
            <person name="Motoyama A."/>
            <person name="Aizu T."/>
            <person name="Enomoto A."/>
            <person name="Kondo K."/>
            <person name="Tanaka S."/>
            <person name="Hara Y."/>
            <person name="Koshikawa S."/>
            <person name="Sagara H."/>
            <person name="Miura T."/>
            <person name="Yokobori S."/>
            <person name="Miyagawa K."/>
            <person name="Suzuki Y."/>
            <person name="Kubo T."/>
            <person name="Oyama M."/>
            <person name="Kohara Y."/>
            <person name="Fujiyama A."/>
            <person name="Arakawa K."/>
            <person name="Katayama T."/>
            <person name="Toyoda A."/>
            <person name="Kunieda T."/>
        </authorList>
    </citation>
    <scope>NUCLEOTIDE SEQUENCE [LARGE SCALE GENOMIC DNA]</scope>
    <source>
        <strain evidence="10 11">YOKOZUNA-1</strain>
    </source>
</reference>
<dbReference type="PANTHER" id="PTHR46061:SF3">
    <property type="entry name" value="THYROTROPIN-RELEASING HORMONE RECEPTOR"/>
    <property type="match status" value="1"/>
</dbReference>
<feature type="transmembrane region" description="Helical" evidence="8">
    <location>
        <begin position="64"/>
        <end position="82"/>
    </location>
</feature>
<dbReference type="InterPro" id="IPR000276">
    <property type="entry name" value="GPCR_Rhodpsn"/>
</dbReference>
<keyword evidence="4 8" id="KW-0812">Transmembrane</keyword>
<gene>
    <name evidence="10" type="primary">RvY_03598</name>
    <name evidence="10" type="synonym">RvY_03598.1</name>
    <name evidence="10" type="ORF">RvY_03598-1</name>
</gene>
<comment type="function">
    <text evidence="1">Receptor for thyrotropin-releasing hormone (TRH). Upon ligand binding, this G-protein-coupled receptor triggers activation of the phosphatidylinositol (IP3)-calcium-protein kinase C (PKC) pathway.</text>
</comment>
<comment type="caution">
    <text evidence="10">The sequence shown here is derived from an EMBL/GenBank/DDBJ whole genome shotgun (WGS) entry which is preliminary data.</text>
</comment>
<keyword evidence="5 8" id="KW-1133">Transmembrane helix</keyword>
<dbReference type="SUPFAM" id="SSF81321">
    <property type="entry name" value="Family A G protein-coupled receptor-like"/>
    <property type="match status" value="1"/>
</dbReference>